<dbReference type="AlphaFoldDB" id="A0A1W6AIP7"/>
<evidence type="ECO:0000313" key="2">
    <source>
        <dbReference type="EMBL" id="ARJ25713.1"/>
    </source>
</evidence>
<keyword evidence="1" id="KW-0812">Transmembrane</keyword>
<keyword evidence="1" id="KW-0472">Membrane</keyword>
<keyword evidence="2" id="KW-0614">Plasmid</keyword>
<sequence length="120" mass="13777">MLDGSIMTIVKWFVGLMLIMLMVAVTLFGIQLNDVNSYKQQVNYQIERHGGLTKESIQNLKEYSDRQYKGAFTIKSEQLNKKVNYGDVVDYQVIANLKIILFNLPDVKMEFHGSAISQVR</sequence>
<feature type="transmembrane region" description="Helical" evidence="1">
    <location>
        <begin position="12"/>
        <end position="30"/>
    </location>
</feature>
<dbReference type="EMBL" id="CP020746">
    <property type="protein sequence ID" value="ARJ25713.1"/>
    <property type="molecule type" value="Genomic_DNA"/>
</dbReference>
<protein>
    <recommendedName>
        <fullName evidence="4">DUF4320 family protein</fullName>
    </recommendedName>
</protein>
<organism evidence="2 3">
    <name type="scientific">Bacillus mycoides</name>
    <dbReference type="NCBI Taxonomy" id="1405"/>
    <lineage>
        <taxon>Bacteria</taxon>
        <taxon>Bacillati</taxon>
        <taxon>Bacillota</taxon>
        <taxon>Bacilli</taxon>
        <taxon>Bacillales</taxon>
        <taxon>Bacillaceae</taxon>
        <taxon>Bacillus</taxon>
        <taxon>Bacillus cereus group</taxon>
    </lineage>
</organism>
<evidence type="ECO:0000313" key="3">
    <source>
        <dbReference type="Proteomes" id="UP000192932"/>
    </source>
</evidence>
<evidence type="ECO:0000256" key="1">
    <source>
        <dbReference type="SAM" id="Phobius"/>
    </source>
</evidence>
<evidence type="ECO:0008006" key="4">
    <source>
        <dbReference type="Google" id="ProtNLM"/>
    </source>
</evidence>
<geneLocation type="plasmid" evidence="2 3">
    <name>unnamed3</name>
</geneLocation>
<name>A0A1W6AIP7_BACMY</name>
<reference evidence="2 3" key="1">
    <citation type="submission" date="2017-04" db="EMBL/GenBank/DDBJ databases">
        <title>The Characteristic of a Fine Plant Growth-Promoting Rhizobacteria Bacillus mycoides Gnyt1 and its Whole Genome Sequencing Analysis.</title>
        <authorList>
            <person name="Li J.H."/>
            <person name="Yao T."/>
        </authorList>
    </citation>
    <scope>NUCLEOTIDE SEQUENCE [LARGE SCALE GENOMIC DNA]</scope>
    <source>
        <strain evidence="2 3">Gnyt1</strain>
        <plasmid evidence="3">Plasmid unnamed3</plasmid>
    </source>
</reference>
<accession>A0A1W6AIP7</accession>
<dbReference type="Proteomes" id="UP000192932">
    <property type="component" value="Plasmid unnamed3"/>
</dbReference>
<proteinExistence type="predicted"/>
<keyword evidence="1" id="KW-1133">Transmembrane helix</keyword>
<gene>
    <name evidence="2" type="ORF">B7492_32250</name>
</gene>
<dbReference type="RefSeq" id="WP_016097488.1">
    <property type="nucleotide sequence ID" value="NZ_CP020746.1"/>
</dbReference>